<protein>
    <submittedName>
        <fullName evidence="2">Uncharacterized protein</fullName>
    </submittedName>
</protein>
<proteinExistence type="predicted"/>
<feature type="compositionally biased region" description="Polar residues" evidence="1">
    <location>
        <begin position="14"/>
        <end position="30"/>
    </location>
</feature>
<name>A0A1D1VGN2_RAMVA</name>
<evidence type="ECO:0000313" key="3">
    <source>
        <dbReference type="Proteomes" id="UP000186922"/>
    </source>
</evidence>
<reference evidence="2 3" key="1">
    <citation type="journal article" date="2016" name="Nat. Commun.">
        <title>Extremotolerant tardigrade genome and improved radiotolerance of human cultured cells by tardigrade-unique protein.</title>
        <authorList>
            <person name="Hashimoto T."/>
            <person name="Horikawa D.D."/>
            <person name="Saito Y."/>
            <person name="Kuwahara H."/>
            <person name="Kozuka-Hata H."/>
            <person name="Shin-I T."/>
            <person name="Minakuchi Y."/>
            <person name="Ohishi K."/>
            <person name="Motoyama A."/>
            <person name="Aizu T."/>
            <person name="Enomoto A."/>
            <person name="Kondo K."/>
            <person name="Tanaka S."/>
            <person name="Hara Y."/>
            <person name="Koshikawa S."/>
            <person name="Sagara H."/>
            <person name="Miura T."/>
            <person name="Yokobori S."/>
            <person name="Miyagawa K."/>
            <person name="Suzuki Y."/>
            <person name="Kubo T."/>
            <person name="Oyama M."/>
            <person name="Kohara Y."/>
            <person name="Fujiyama A."/>
            <person name="Arakawa K."/>
            <person name="Katayama T."/>
            <person name="Toyoda A."/>
            <person name="Kunieda T."/>
        </authorList>
    </citation>
    <scope>NUCLEOTIDE SEQUENCE [LARGE SCALE GENOMIC DNA]</scope>
    <source>
        <strain evidence="2 3">YOKOZUNA-1</strain>
    </source>
</reference>
<sequence>MTDNKVKRTFVFGPSSSARTDNQSTSSATKRSFFDTSPRKVGEKMHEERFALPPLPDEDDDLLTHYASPKPNWDPLPFDIFPRPNAEWERAQSASFPCFHYFDLNKFERKEARQLSAMDIIPKEALRKNSEQHAQRTKRSKRITAESAHVKGYYRRKNEGVEVVYNHMDSKMRTRKAAQASLAYGNDDYGINENYDRRRKSSTPPTPSPPPGAMTAPVSKGTPKKQGNRLQFLANLRRDFALGIKPSSRQFNGGTTQSQSPPHSQPQSSQHKKELEKAARRLEKEEKKKRRLEQREAKLRARQLADQCDPDFSLPQSSSVGTPSEPASEAASQQAAAPRPPGRRGRKKRVNPEGDKRSNAFTSFMSGEDKEMNIATALTADEVLGASDEDW</sequence>
<accession>A0A1D1VGN2</accession>
<dbReference type="OrthoDB" id="10071078at2759"/>
<feature type="compositionally biased region" description="Low complexity" evidence="1">
    <location>
        <begin position="323"/>
        <end position="337"/>
    </location>
</feature>
<feature type="compositionally biased region" description="Basic and acidic residues" evidence="1">
    <location>
        <begin position="271"/>
        <end position="286"/>
    </location>
</feature>
<feature type="region of interest" description="Disordered" evidence="1">
    <location>
        <begin position="245"/>
        <end position="369"/>
    </location>
</feature>
<feature type="compositionally biased region" description="Low complexity" evidence="1">
    <location>
        <begin position="257"/>
        <end position="269"/>
    </location>
</feature>
<dbReference type="AlphaFoldDB" id="A0A1D1VGN2"/>
<dbReference type="EMBL" id="BDGG01000005">
    <property type="protein sequence ID" value="GAU99212.1"/>
    <property type="molecule type" value="Genomic_DNA"/>
</dbReference>
<evidence type="ECO:0000313" key="2">
    <source>
        <dbReference type="EMBL" id="GAU99212.1"/>
    </source>
</evidence>
<comment type="caution">
    <text evidence="2">The sequence shown here is derived from an EMBL/GenBank/DDBJ whole genome shotgun (WGS) entry which is preliminary data.</text>
</comment>
<feature type="region of interest" description="Disordered" evidence="1">
    <location>
        <begin position="1"/>
        <end position="66"/>
    </location>
</feature>
<organism evidence="2 3">
    <name type="scientific">Ramazzottius varieornatus</name>
    <name type="common">Water bear</name>
    <name type="synonym">Tardigrade</name>
    <dbReference type="NCBI Taxonomy" id="947166"/>
    <lineage>
        <taxon>Eukaryota</taxon>
        <taxon>Metazoa</taxon>
        <taxon>Ecdysozoa</taxon>
        <taxon>Tardigrada</taxon>
        <taxon>Eutardigrada</taxon>
        <taxon>Parachela</taxon>
        <taxon>Hypsibioidea</taxon>
        <taxon>Ramazzottiidae</taxon>
        <taxon>Ramazzottius</taxon>
    </lineage>
</organism>
<feature type="compositionally biased region" description="Basic and acidic residues" evidence="1">
    <location>
        <begin position="37"/>
        <end position="50"/>
    </location>
</feature>
<feature type="region of interest" description="Disordered" evidence="1">
    <location>
        <begin position="185"/>
        <end position="226"/>
    </location>
</feature>
<gene>
    <name evidence="2" type="primary">RvY_10244-1</name>
    <name evidence="2" type="synonym">RvY_10244.1</name>
    <name evidence="2" type="ORF">RvY_10244</name>
</gene>
<feature type="compositionally biased region" description="Polar residues" evidence="1">
    <location>
        <begin position="247"/>
        <end position="256"/>
    </location>
</feature>
<evidence type="ECO:0000256" key="1">
    <source>
        <dbReference type="SAM" id="MobiDB-lite"/>
    </source>
</evidence>
<dbReference type="Proteomes" id="UP000186922">
    <property type="component" value="Unassembled WGS sequence"/>
</dbReference>
<feature type="region of interest" description="Disordered" evidence="1">
    <location>
        <begin position="128"/>
        <end position="147"/>
    </location>
</feature>
<keyword evidence="3" id="KW-1185">Reference proteome</keyword>